<dbReference type="InterPro" id="IPR029063">
    <property type="entry name" value="SAM-dependent_MTases_sf"/>
</dbReference>
<reference evidence="14 15" key="1">
    <citation type="journal article" date="2019" name="Sci. Data">
        <title>Hybrid genome assembly and annotation of Danionella translucida.</title>
        <authorList>
            <person name="Kadobianskyi M."/>
            <person name="Schulze L."/>
            <person name="Schuelke M."/>
            <person name="Judkewitz B."/>
        </authorList>
    </citation>
    <scope>NUCLEOTIDE SEQUENCE [LARGE SCALE GENOMIC DNA]</scope>
    <source>
        <strain evidence="14 15">Bolton</strain>
    </source>
</reference>
<evidence type="ECO:0000313" key="15">
    <source>
        <dbReference type="Proteomes" id="UP000316079"/>
    </source>
</evidence>
<dbReference type="GO" id="GO:0032259">
    <property type="term" value="P:methylation"/>
    <property type="evidence" value="ECO:0007669"/>
    <property type="project" value="UniProtKB-KW"/>
</dbReference>
<evidence type="ECO:0000256" key="7">
    <source>
        <dbReference type="ARBA" id="ARBA00022603"/>
    </source>
</evidence>
<keyword evidence="9 12" id="KW-0949">S-adenosyl-L-methionine</keyword>
<dbReference type="PANTHER" id="PTHR16458">
    <property type="entry name" value="GLYCINE N-METHYLTRANSFERASE"/>
    <property type="match status" value="1"/>
</dbReference>
<comment type="catalytic activity">
    <reaction evidence="11">
        <text>glycine + S-adenosyl-L-methionine = sarcosine + S-adenosyl-L-homocysteine + H(+)</text>
        <dbReference type="Rhea" id="RHEA:19937"/>
        <dbReference type="ChEBI" id="CHEBI:15378"/>
        <dbReference type="ChEBI" id="CHEBI:57305"/>
        <dbReference type="ChEBI" id="CHEBI:57433"/>
        <dbReference type="ChEBI" id="CHEBI:57856"/>
        <dbReference type="ChEBI" id="CHEBI:59789"/>
        <dbReference type="EC" id="2.1.1.20"/>
    </reaction>
    <physiologicalReaction direction="left-to-right" evidence="11">
        <dbReference type="Rhea" id="RHEA:19938"/>
    </physiologicalReaction>
</comment>
<dbReference type="Proteomes" id="UP000316079">
    <property type="component" value="Unassembled WGS sequence"/>
</dbReference>
<keyword evidence="10" id="KW-0290">Folate-binding</keyword>
<feature type="binding site" evidence="12">
    <location>
        <position position="65"/>
    </location>
    <ligand>
        <name>S-adenosyl-L-methionine</name>
        <dbReference type="ChEBI" id="CHEBI:59789"/>
    </ligand>
</feature>
<dbReference type="EC" id="2.1.1.20" evidence="3"/>
<evidence type="ECO:0000256" key="11">
    <source>
        <dbReference type="ARBA" id="ARBA00048261"/>
    </source>
</evidence>
<feature type="binding site" evidence="12">
    <location>
        <position position="99"/>
    </location>
    <ligand>
        <name>S-adenosyl-L-methionine</name>
        <dbReference type="ChEBI" id="CHEBI:59789"/>
    </ligand>
</feature>
<dbReference type="GO" id="GO:0005542">
    <property type="term" value="F:folic acid binding"/>
    <property type="evidence" value="ECO:0007669"/>
    <property type="project" value="UniProtKB-KW"/>
</dbReference>
<evidence type="ECO:0000256" key="4">
    <source>
        <dbReference type="ARBA" id="ARBA00019972"/>
    </source>
</evidence>
<evidence type="ECO:0000256" key="9">
    <source>
        <dbReference type="ARBA" id="ARBA00022691"/>
    </source>
</evidence>
<keyword evidence="7" id="KW-0489">Methyltransferase</keyword>
<evidence type="ECO:0000256" key="2">
    <source>
        <dbReference type="ARBA" id="ARBA00011881"/>
    </source>
</evidence>
<evidence type="ECO:0000256" key="10">
    <source>
        <dbReference type="ARBA" id="ARBA00022954"/>
    </source>
</evidence>
<gene>
    <name evidence="14" type="ORF">DNTS_030485</name>
</gene>
<evidence type="ECO:0000256" key="3">
    <source>
        <dbReference type="ARBA" id="ARBA00011999"/>
    </source>
</evidence>
<evidence type="ECO:0000256" key="6">
    <source>
        <dbReference type="ARBA" id="ARBA00022553"/>
    </source>
</evidence>
<dbReference type="PIRSF" id="PIRSF000385">
    <property type="entry name" value="Gly_N-mtase"/>
    <property type="match status" value="1"/>
</dbReference>
<dbReference type="GO" id="GO:0005829">
    <property type="term" value="C:cytosol"/>
    <property type="evidence" value="ECO:0007669"/>
    <property type="project" value="TreeGrafter"/>
</dbReference>
<dbReference type="STRING" id="623744.A0A553MM14"/>
<dbReference type="FunFam" id="3.40.50.150:FF:000113">
    <property type="entry name" value="Glycine N-methyltransferase"/>
    <property type="match status" value="1"/>
</dbReference>
<dbReference type="GO" id="GO:0017174">
    <property type="term" value="F:glycine N-methyltransferase activity"/>
    <property type="evidence" value="ECO:0007669"/>
    <property type="project" value="UniProtKB-EC"/>
</dbReference>
<evidence type="ECO:0000259" key="13">
    <source>
        <dbReference type="Pfam" id="PF13847"/>
    </source>
</evidence>
<feature type="binding site" evidence="12">
    <location>
        <position position="56"/>
    </location>
    <ligand>
        <name>S-adenosyl-L-methionine</name>
        <dbReference type="ChEBI" id="CHEBI:59789"/>
    </ligand>
</feature>
<keyword evidence="15" id="KW-1185">Reference proteome</keyword>
<dbReference type="GO" id="GO:0016594">
    <property type="term" value="F:glycine binding"/>
    <property type="evidence" value="ECO:0007669"/>
    <property type="project" value="TreeGrafter"/>
</dbReference>
<dbReference type="GO" id="GO:0046500">
    <property type="term" value="P:S-adenosylmethionine metabolic process"/>
    <property type="evidence" value="ECO:0007669"/>
    <property type="project" value="TreeGrafter"/>
</dbReference>
<dbReference type="GO" id="GO:1901052">
    <property type="term" value="P:sarcosine metabolic process"/>
    <property type="evidence" value="ECO:0007669"/>
    <property type="project" value="TreeGrafter"/>
</dbReference>
<dbReference type="InterPro" id="IPR025714">
    <property type="entry name" value="Methyltranfer_dom"/>
</dbReference>
<sequence length="328" mass="36859">MKQLGGGKAEPAHVIIVLTNCKIGTTDKFSSFLTMVDSVYRTRSLGVGAVGLPDQYADGKAAKVWQLYIGDTRSRTEEYKSWVLSLLRKHGVQRVLDVACGTGVDSIMLVEEGFSVFSVDASDKMLKYALKERWERRKEPAFDNWVIEEANWLTLPEDITKPGDGFDAVICLGNSFAHLPDFKGDQSDQKLALQNIATMVKPGGILIIDHRNYDYIIETGQVPQGKNIYYKSDLKQDIATSVLWVNSKPHMITLDYTLILPQPDGVHTPPETSKFRLSYYPHRVENFKEHLKSAFSGKCEHNVYADFKQFTSGGDPPCYFIHVVKKTA</sequence>
<protein>
    <recommendedName>
        <fullName evidence="4">Glycine N-methyltransferase</fullName>
        <ecNumber evidence="3">2.1.1.20</ecNumber>
    </recommendedName>
</protein>
<proteinExistence type="predicted"/>
<dbReference type="GO" id="GO:1904047">
    <property type="term" value="F:S-adenosyl-L-methionine binding"/>
    <property type="evidence" value="ECO:0007669"/>
    <property type="project" value="TreeGrafter"/>
</dbReference>
<dbReference type="SUPFAM" id="SSF53335">
    <property type="entry name" value="S-adenosyl-L-methionine-dependent methyltransferases"/>
    <property type="match status" value="1"/>
</dbReference>
<evidence type="ECO:0000256" key="1">
    <source>
        <dbReference type="ARBA" id="ARBA00004496"/>
    </source>
</evidence>
<feature type="binding site" evidence="12">
    <location>
        <position position="120"/>
    </location>
    <ligand>
        <name>S-adenosyl-L-methionine</name>
        <dbReference type="ChEBI" id="CHEBI:59789"/>
    </ligand>
</feature>
<accession>A0A553MM14</accession>
<name>A0A553MM14_9TELE</name>
<comment type="subcellular location">
    <subcellularLocation>
        <location evidence="1">Cytoplasm</location>
    </subcellularLocation>
</comment>
<organism evidence="14 15">
    <name type="scientific">Danionella cerebrum</name>
    <dbReference type="NCBI Taxonomy" id="2873325"/>
    <lineage>
        <taxon>Eukaryota</taxon>
        <taxon>Metazoa</taxon>
        <taxon>Chordata</taxon>
        <taxon>Craniata</taxon>
        <taxon>Vertebrata</taxon>
        <taxon>Euteleostomi</taxon>
        <taxon>Actinopterygii</taxon>
        <taxon>Neopterygii</taxon>
        <taxon>Teleostei</taxon>
        <taxon>Ostariophysi</taxon>
        <taxon>Cypriniformes</taxon>
        <taxon>Danionidae</taxon>
        <taxon>Danioninae</taxon>
        <taxon>Danionella</taxon>
    </lineage>
</organism>
<feature type="domain" description="Methyltransferase" evidence="13">
    <location>
        <begin position="93"/>
        <end position="212"/>
    </location>
</feature>
<keyword evidence="5" id="KW-0963">Cytoplasm</keyword>
<dbReference type="InterPro" id="IPR014369">
    <property type="entry name" value="Gly/Sar_N_MeTrfase"/>
</dbReference>
<dbReference type="GO" id="GO:0006111">
    <property type="term" value="P:regulation of gluconeogenesis"/>
    <property type="evidence" value="ECO:0007669"/>
    <property type="project" value="TreeGrafter"/>
</dbReference>
<dbReference type="Gene3D" id="3.30.46.10">
    <property type="entry name" value="Glycine N-methyltransferase, chain A, domain 1"/>
    <property type="match status" value="1"/>
</dbReference>
<feature type="binding site" evidence="12">
    <location>
        <position position="172"/>
    </location>
    <ligand>
        <name>S-adenosyl-L-methionine</name>
        <dbReference type="ChEBI" id="CHEBI:59789"/>
    </ligand>
</feature>
<comment type="subunit">
    <text evidence="2">Homotetramer.</text>
</comment>
<dbReference type="GO" id="GO:0046498">
    <property type="term" value="P:S-adenosylhomocysteine metabolic process"/>
    <property type="evidence" value="ECO:0007669"/>
    <property type="project" value="TreeGrafter"/>
</dbReference>
<dbReference type="CDD" id="cd02440">
    <property type="entry name" value="AdoMet_MTases"/>
    <property type="match status" value="1"/>
</dbReference>
<dbReference type="PROSITE" id="PS51600">
    <property type="entry name" value="SAM_GNMT"/>
    <property type="match status" value="1"/>
</dbReference>
<dbReference type="AlphaFoldDB" id="A0A553MM14"/>
<dbReference type="Gene3D" id="3.40.50.150">
    <property type="entry name" value="Vaccinia Virus protein VP39"/>
    <property type="match status" value="1"/>
</dbReference>
<dbReference type="OrthoDB" id="3647at2759"/>
<dbReference type="PANTHER" id="PTHR16458:SF2">
    <property type="entry name" value="GLYCINE N-METHYLTRANSFERASE"/>
    <property type="match status" value="1"/>
</dbReference>
<dbReference type="EMBL" id="SRMA01027358">
    <property type="protein sequence ID" value="TRY54226.1"/>
    <property type="molecule type" value="Genomic_DNA"/>
</dbReference>
<evidence type="ECO:0000313" key="14">
    <source>
        <dbReference type="EMBL" id="TRY54226.1"/>
    </source>
</evidence>
<feature type="binding site" evidence="12">
    <location>
        <position position="75"/>
    </location>
    <ligand>
        <name>S-adenosyl-L-methionine</name>
        <dbReference type="ChEBI" id="CHEBI:59789"/>
    </ligand>
</feature>
<evidence type="ECO:0000256" key="8">
    <source>
        <dbReference type="ARBA" id="ARBA00022679"/>
    </source>
</evidence>
<evidence type="ECO:0000256" key="12">
    <source>
        <dbReference type="PIRSR" id="PIRSR000385-2"/>
    </source>
</evidence>
<evidence type="ECO:0000256" key="5">
    <source>
        <dbReference type="ARBA" id="ARBA00022490"/>
    </source>
</evidence>
<keyword evidence="6" id="KW-0597">Phosphoprotein</keyword>
<dbReference type="GO" id="GO:0051289">
    <property type="term" value="P:protein homotetramerization"/>
    <property type="evidence" value="ECO:0007669"/>
    <property type="project" value="TreeGrafter"/>
</dbReference>
<dbReference type="GO" id="GO:0006730">
    <property type="term" value="P:one-carbon metabolic process"/>
    <property type="evidence" value="ECO:0007669"/>
    <property type="project" value="TreeGrafter"/>
</dbReference>
<comment type="caution">
    <text evidence="14">The sequence shown here is derived from an EMBL/GenBank/DDBJ whole genome shotgun (WGS) entry which is preliminary data.</text>
</comment>
<dbReference type="Pfam" id="PF13847">
    <property type="entry name" value="Methyltransf_31"/>
    <property type="match status" value="1"/>
</dbReference>
<keyword evidence="8" id="KW-0808">Transferase</keyword>
<feature type="binding site" evidence="12">
    <location>
        <begin position="151"/>
        <end position="152"/>
    </location>
    <ligand>
        <name>S-adenosyl-L-methionine</name>
        <dbReference type="ChEBI" id="CHEBI:59789"/>
    </ligand>
</feature>
<dbReference type="GO" id="GO:0042802">
    <property type="term" value="F:identical protein binding"/>
    <property type="evidence" value="ECO:0007669"/>
    <property type="project" value="TreeGrafter"/>
</dbReference>